<evidence type="ECO:0000313" key="2">
    <source>
        <dbReference type="EMBL" id="TVY58187.1"/>
    </source>
</evidence>
<dbReference type="EMBL" id="QGMG01000053">
    <property type="protein sequence ID" value="TVY58187.1"/>
    <property type="molecule type" value="Genomic_DNA"/>
</dbReference>
<evidence type="ECO:0008006" key="4">
    <source>
        <dbReference type="Google" id="ProtNLM"/>
    </source>
</evidence>
<dbReference type="SUPFAM" id="SSF57667">
    <property type="entry name" value="beta-beta-alpha zinc fingers"/>
    <property type="match status" value="1"/>
</dbReference>
<name>A0A7D8YTV9_9HELO</name>
<feature type="region of interest" description="Disordered" evidence="1">
    <location>
        <begin position="237"/>
        <end position="286"/>
    </location>
</feature>
<gene>
    <name evidence="2" type="ORF">LCER1_G001132</name>
</gene>
<proteinExistence type="predicted"/>
<evidence type="ECO:0000313" key="3">
    <source>
        <dbReference type="Proteomes" id="UP000481288"/>
    </source>
</evidence>
<reference evidence="2 3" key="1">
    <citation type="submission" date="2018-05" db="EMBL/GenBank/DDBJ databases">
        <title>Whole genome sequencing for identification of molecular markers to develop diagnostic detection tools for the regulated plant pathogen Lachnellula willkommii.</title>
        <authorList>
            <person name="Giroux E."/>
            <person name="Bilodeau G."/>
        </authorList>
    </citation>
    <scope>NUCLEOTIDE SEQUENCE [LARGE SCALE GENOMIC DNA]</scope>
    <source>
        <strain evidence="2 3">CBS 625.97</strain>
    </source>
</reference>
<feature type="compositionally biased region" description="Pro residues" evidence="1">
    <location>
        <begin position="43"/>
        <end position="64"/>
    </location>
</feature>
<evidence type="ECO:0000256" key="1">
    <source>
        <dbReference type="SAM" id="MobiDB-lite"/>
    </source>
</evidence>
<organism evidence="2 3">
    <name type="scientific">Lachnellula cervina</name>
    <dbReference type="NCBI Taxonomy" id="1316786"/>
    <lineage>
        <taxon>Eukaryota</taxon>
        <taxon>Fungi</taxon>
        <taxon>Dikarya</taxon>
        <taxon>Ascomycota</taxon>
        <taxon>Pezizomycotina</taxon>
        <taxon>Leotiomycetes</taxon>
        <taxon>Helotiales</taxon>
        <taxon>Lachnaceae</taxon>
        <taxon>Lachnellula</taxon>
    </lineage>
</organism>
<dbReference type="AlphaFoldDB" id="A0A7D8YTV9"/>
<protein>
    <recommendedName>
        <fullName evidence="4">C2H2-type domain-containing protein</fullName>
    </recommendedName>
</protein>
<dbReference type="InterPro" id="IPR036236">
    <property type="entry name" value="Znf_C2H2_sf"/>
</dbReference>
<feature type="region of interest" description="Disordered" evidence="1">
    <location>
        <begin position="448"/>
        <end position="479"/>
    </location>
</feature>
<dbReference type="Gene3D" id="3.30.160.60">
    <property type="entry name" value="Classic Zinc Finger"/>
    <property type="match status" value="1"/>
</dbReference>
<dbReference type="OrthoDB" id="6077919at2759"/>
<feature type="region of interest" description="Disordered" evidence="1">
    <location>
        <begin position="130"/>
        <end position="154"/>
    </location>
</feature>
<sequence length="479" mass="52574">MTTVENQHVQVPPAPDDNDYYQDDAGFPTSPQLEPRIVNYKPSPTPPLAVPLPPVSPDSSPPGSPDRKSSYKPKVRPSLSDAVLIDYLGGFQHSDTARKAGNEPLASWVEEDSTMGGTHVEVNIEKDDDKENMEKDVREEEVVEEEPVEKNGVEKDDLSSVAARAMNVLKGNSPPTPTQAIPATKCAELRSDMRRAEGDIMEDVKPTIPSITATLVGGARLHPSPDANVKIEIKAPGELPPIRHNSPHSVSNGNGGPITLPSITDQLGDISHIPEPLQTGNSPFAQSPQADPCNLLLFQATAHLQNHLMNTEENFHHQAVAAFILLGMVQGFIEGNLRQMVIRTRALANIVIATPKLLVLIIQYLLNSHANVHSSNRPHYCSVKGCPRSEGGKGFKRKNEMIRHGLVHDSPGYVCPFCPDREHKYPRPDNLQRCVAIDMQHVRVHHVDKDKDDAQLRDVLSQRPEGPSRGRRRRGGTSS</sequence>
<keyword evidence="3" id="KW-1185">Reference proteome</keyword>
<accession>A0A7D8YTV9</accession>
<feature type="region of interest" description="Disordered" evidence="1">
    <location>
        <begin position="1"/>
        <end position="76"/>
    </location>
</feature>
<comment type="caution">
    <text evidence="2">The sequence shown here is derived from an EMBL/GenBank/DDBJ whole genome shotgun (WGS) entry which is preliminary data.</text>
</comment>
<dbReference type="Proteomes" id="UP000481288">
    <property type="component" value="Unassembled WGS sequence"/>
</dbReference>
<feature type="compositionally biased region" description="Basic residues" evidence="1">
    <location>
        <begin position="469"/>
        <end position="479"/>
    </location>
</feature>
<feature type="compositionally biased region" description="Basic and acidic residues" evidence="1">
    <location>
        <begin position="130"/>
        <end position="140"/>
    </location>
</feature>